<feature type="region of interest" description="Disordered" evidence="1">
    <location>
        <begin position="211"/>
        <end position="279"/>
    </location>
</feature>
<keyword evidence="3" id="KW-1185">Reference proteome</keyword>
<feature type="compositionally biased region" description="Polar residues" evidence="1">
    <location>
        <begin position="503"/>
        <end position="515"/>
    </location>
</feature>
<feature type="compositionally biased region" description="Basic residues" evidence="1">
    <location>
        <begin position="345"/>
        <end position="363"/>
    </location>
</feature>
<feature type="compositionally biased region" description="Acidic residues" evidence="1">
    <location>
        <begin position="214"/>
        <end position="243"/>
    </location>
</feature>
<comment type="caution">
    <text evidence="2">The sequence shown here is derived from an EMBL/GenBank/DDBJ whole genome shotgun (WGS) entry which is preliminary data.</text>
</comment>
<feature type="compositionally biased region" description="Low complexity" evidence="1">
    <location>
        <begin position="670"/>
        <end position="679"/>
    </location>
</feature>
<organism evidence="2 3">
    <name type="scientific">Phytophthora lilii</name>
    <dbReference type="NCBI Taxonomy" id="2077276"/>
    <lineage>
        <taxon>Eukaryota</taxon>
        <taxon>Sar</taxon>
        <taxon>Stramenopiles</taxon>
        <taxon>Oomycota</taxon>
        <taxon>Peronosporomycetes</taxon>
        <taxon>Peronosporales</taxon>
        <taxon>Peronosporaceae</taxon>
        <taxon>Phytophthora</taxon>
    </lineage>
</organism>
<dbReference type="OrthoDB" id="4703at2759"/>
<evidence type="ECO:0000313" key="3">
    <source>
        <dbReference type="Proteomes" id="UP001165083"/>
    </source>
</evidence>
<feature type="compositionally biased region" description="Polar residues" evidence="1">
    <location>
        <begin position="649"/>
        <end position="659"/>
    </location>
</feature>
<accession>A0A9W6UA22</accession>
<sequence>MMMVVVADTIGKQEAFDWGCGWVAIRAVAWSPFDEHLFATTGNRDATVEQPFKSLTVSFERHSVLGTADAVSLNTRAFCERDAALHRLRLSSNTPGDYPCYLAAGGHAGLVILLELQEAFDTLVSTFFLPPSKKIGRPKKMFATVGGHHSPKTGSNKQTEIPVPATSAGRKIRTLGSYAKAKGMHTALSKYKKASGKGKVKAKLQKQKKSFIQEDGEVEVEDSIEDEEEPEYVEDDEEDEESDVSVLIEDSSDDDRVSVSTDEVEEEETPATTSNPEEARLMKEYQLDLSEEDAYLLALQMSEFDDGPPASASEVNKDTPSSVRNPQEPQTRVVAQQSANGNIKAKPKAKAKSKTTAKAKVAVKTKVTTKASKRRSRPSSSTAKKTNEVGVTDADPGAEESPKANAGDKQASGEVECKESTPALVEKAAIPLTTTAVTASPKKTKLKQPKKAPTRKPSPKTKRESPMLLEAINQAMAWQAFEYQLGMSEEDALKEALRLSEIGDTTRSSRSNQPVLSEPVSAALPTPTQPKQTPVTPRTKGASQKKQKKVKDLKEPEAKSDAVSTEERSRPQTPRRLEFSPLNGSEGGDHVEVPPANIDSEPAAVSPAAPAVETSASAPAIAPSPKKPSPKKSPALQAAKPTSEKQNKTAKSPTSATQTPKKKPAERKQPASASAAVPATPQGKKPIKRARSTGAKPAGPQPKKRKKTATPRGGRQHSGASNDAVMSEEDALLLALKMSEIEY</sequence>
<name>A0A9W6UA22_9STRA</name>
<feature type="region of interest" description="Disordered" evidence="1">
    <location>
        <begin position="298"/>
        <end position="468"/>
    </location>
</feature>
<dbReference type="Proteomes" id="UP001165083">
    <property type="component" value="Unassembled WGS sequence"/>
</dbReference>
<feature type="compositionally biased region" description="Low complexity" evidence="1">
    <location>
        <begin position="632"/>
        <end position="641"/>
    </location>
</feature>
<gene>
    <name evidence="2" type="ORF">Plil01_001222400</name>
</gene>
<feature type="compositionally biased region" description="Low complexity" evidence="1">
    <location>
        <begin position="525"/>
        <end position="542"/>
    </location>
</feature>
<feature type="compositionally biased region" description="Basic residues" evidence="1">
    <location>
        <begin position="442"/>
        <end position="460"/>
    </location>
</feature>
<dbReference type="EMBL" id="BSXW01000746">
    <property type="protein sequence ID" value="GMF28921.1"/>
    <property type="molecule type" value="Genomic_DNA"/>
</dbReference>
<feature type="compositionally biased region" description="Basic and acidic residues" evidence="1">
    <location>
        <begin position="550"/>
        <end position="578"/>
    </location>
</feature>
<evidence type="ECO:0000256" key="1">
    <source>
        <dbReference type="SAM" id="MobiDB-lite"/>
    </source>
</evidence>
<proteinExistence type="predicted"/>
<dbReference type="AlphaFoldDB" id="A0A9W6UA22"/>
<feature type="compositionally biased region" description="Polar residues" evidence="1">
    <location>
        <begin position="318"/>
        <end position="341"/>
    </location>
</feature>
<feature type="region of interest" description="Disordered" evidence="1">
    <location>
        <begin position="144"/>
        <end position="168"/>
    </location>
</feature>
<protein>
    <submittedName>
        <fullName evidence="2">Unnamed protein product</fullName>
    </submittedName>
</protein>
<evidence type="ECO:0000313" key="2">
    <source>
        <dbReference type="EMBL" id="GMF28921.1"/>
    </source>
</evidence>
<feature type="region of interest" description="Disordered" evidence="1">
    <location>
        <begin position="503"/>
        <end position="727"/>
    </location>
</feature>
<feature type="compositionally biased region" description="Low complexity" evidence="1">
    <location>
        <begin position="600"/>
        <end position="624"/>
    </location>
</feature>
<reference evidence="2" key="1">
    <citation type="submission" date="2023-04" db="EMBL/GenBank/DDBJ databases">
        <title>Phytophthora lilii NBRC 32176.</title>
        <authorList>
            <person name="Ichikawa N."/>
            <person name="Sato H."/>
            <person name="Tonouchi N."/>
        </authorList>
    </citation>
    <scope>NUCLEOTIDE SEQUENCE</scope>
    <source>
        <strain evidence="2">NBRC 32176</strain>
    </source>
</reference>